<protein>
    <recommendedName>
        <fullName evidence="1">Heterokaryon incompatibility domain-containing protein</fullName>
    </recommendedName>
</protein>
<name>A0ABR3Y6A0_9PEZI</name>
<evidence type="ECO:0000259" key="1">
    <source>
        <dbReference type="Pfam" id="PF06985"/>
    </source>
</evidence>
<dbReference type="Pfam" id="PF06985">
    <property type="entry name" value="HET"/>
    <property type="match status" value="1"/>
</dbReference>
<keyword evidence="3" id="KW-1185">Reference proteome</keyword>
<sequence length="562" mass="63634">MHIEHAELFHACVSIKIRMSAFTINTILRDNFSRAREVEIEMRDWSCFILTHQDVIDLGLATTRLPSDTGSIRTWSTVEGWIQECYEQHQCLAQVDTNWYPTRLVEITSSETFRIIRSDSSLFQPGPGYITLSHRWGDGEFATLTTDTLPAFERGSQINTLRKTFQDALVIAQRMGIPYIWIDSLCIIQFGDDGTDWRQESAAMAQVYSNSLCNISADWGDECNGLFFERRPQYVPPCSLEMQLGVPETEPQPGDNIESSYGVPRPLPRGACYVVRRGGWLKDVMGSPLSSRGWVMQERLLAPRALHFSPDGIVWECGLRVASERIPSRTVDSSRTERLFWSLDPPGGGSEEHTMKRLSLRERARDTSWPDIVKQYTWCSLTKVSDKLVAIAGIAQTLSPIVKDQYVAGLWAKSLPESLAWKADKLRERRGGPTQYYAPTFSWAAADGVVEMEPFPPRGSRDIVSAVFIKYRKKNVSPLVTKQMRSGLDDSVLADDVFGPITSPEVEVRVQGILRSCRRIPQQLTLGRDVRQHSLLIMIVMPTEFARRRKWTLLPSIIIPSS</sequence>
<reference evidence="2 3" key="1">
    <citation type="journal article" date="2024" name="IMA Fungus">
        <title>IMA Genome - F19 : A genome assembly and annotation guide to empower mycologists, including annotated draft genome sequences of Ceratocystis pirilliformis, Diaporthe australafricana, Fusarium ophioides, Paecilomyces lecythidis, and Sporothrix stenoceras.</title>
        <authorList>
            <person name="Aylward J."/>
            <person name="Wilson A.M."/>
            <person name="Visagie C.M."/>
            <person name="Spraker J."/>
            <person name="Barnes I."/>
            <person name="Buitendag C."/>
            <person name="Ceriani C."/>
            <person name="Del Mar Angel L."/>
            <person name="du Plessis D."/>
            <person name="Fuchs T."/>
            <person name="Gasser K."/>
            <person name="Kramer D."/>
            <person name="Li W."/>
            <person name="Munsamy K."/>
            <person name="Piso A."/>
            <person name="Price J.L."/>
            <person name="Sonnekus B."/>
            <person name="Thomas C."/>
            <person name="van der Nest A."/>
            <person name="van Dijk A."/>
            <person name="van Heerden A."/>
            <person name="van Vuuren N."/>
            <person name="Yilmaz N."/>
            <person name="Duong T.A."/>
            <person name="van der Merwe N.A."/>
            <person name="Wingfield M.J."/>
            <person name="Wingfield B.D."/>
        </authorList>
    </citation>
    <scope>NUCLEOTIDE SEQUENCE [LARGE SCALE GENOMIC DNA]</scope>
    <source>
        <strain evidence="2 3">CMW 18300</strain>
    </source>
</reference>
<dbReference type="PANTHER" id="PTHR33112">
    <property type="entry name" value="DOMAIN PROTEIN, PUTATIVE-RELATED"/>
    <property type="match status" value="1"/>
</dbReference>
<proteinExistence type="predicted"/>
<organism evidence="2 3">
    <name type="scientific">Diaporthe australafricana</name>
    <dbReference type="NCBI Taxonomy" id="127596"/>
    <lineage>
        <taxon>Eukaryota</taxon>
        <taxon>Fungi</taxon>
        <taxon>Dikarya</taxon>
        <taxon>Ascomycota</taxon>
        <taxon>Pezizomycotina</taxon>
        <taxon>Sordariomycetes</taxon>
        <taxon>Sordariomycetidae</taxon>
        <taxon>Diaporthales</taxon>
        <taxon>Diaporthaceae</taxon>
        <taxon>Diaporthe</taxon>
    </lineage>
</organism>
<dbReference type="InterPro" id="IPR010730">
    <property type="entry name" value="HET"/>
</dbReference>
<gene>
    <name evidence="2" type="ORF">Daus18300_000390</name>
</gene>
<evidence type="ECO:0000313" key="3">
    <source>
        <dbReference type="Proteomes" id="UP001583177"/>
    </source>
</evidence>
<evidence type="ECO:0000313" key="2">
    <source>
        <dbReference type="EMBL" id="KAL1883332.1"/>
    </source>
</evidence>
<dbReference type="PANTHER" id="PTHR33112:SF15">
    <property type="entry name" value="HETEROKARYON INCOMPATIBILITY DOMAIN-CONTAINING PROTEIN"/>
    <property type="match status" value="1"/>
</dbReference>
<dbReference type="EMBL" id="JAWRVE010000002">
    <property type="protein sequence ID" value="KAL1883332.1"/>
    <property type="molecule type" value="Genomic_DNA"/>
</dbReference>
<feature type="domain" description="Heterokaryon incompatibility" evidence="1">
    <location>
        <begin position="129"/>
        <end position="298"/>
    </location>
</feature>
<dbReference type="Proteomes" id="UP001583177">
    <property type="component" value="Unassembled WGS sequence"/>
</dbReference>
<accession>A0ABR3Y6A0</accession>
<comment type="caution">
    <text evidence="2">The sequence shown here is derived from an EMBL/GenBank/DDBJ whole genome shotgun (WGS) entry which is preliminary data.</text>
</comment>